<evidence type="ECO:0000256" key="7">
    <source>
        <dbReference type="ARBA" id="ARBA00013053"/>
    </source>
</evidence>
<dbReference type="GO" id="GO:0009082">
    <property type="term" value="P:branched-chain amino acid biosynthetic process"/>
    <property type="evidence" value="ECO:0007669"/>
    <property type="project" value="UniProtKB-KW"/>
</dbReference>
<keyword evidence="10" id="KW-0100">Branched-chain amino acid biosynthesis</keyword>
<evidence type="ECO:0000256" key="2">
    <source>
        <dbReference type="ARBA" id="ARBA00003109"/>
    </source>
</evidence>
<dbReference type="PANTHER" id="PTHR42743">
    <property type="entry name" value="AMINO-ACID AMINOTRANSFERASE"/>
    <property type="match status" value="1"/>
</dbReference>
<evidence type="ECO:0000256" key="10">
    <source>
        <dbReference type="ARBA" id="ARBA00023304"/>
    </source>
</evidence>
<evidence type="ECO:0000256" key="8">
    <source>
        <dbReference type="ARBA" id="ARBA00014472"/>
    </source>
</evidence>
<comment type="function">
    <text evidence="2">Acts on leucine, isoleucine and valine.</text>
</comment>
<dbReference type="GO" id="GO:0004084">
    <property type="term" value="F:branched-chain-amino-acid transaminase activity"/>
    <property type="evidence" value="ECO:0007669"/>
    <property type="project" value="UniProtKB-EC"/>
</dbReference>
<dbReference type="SUPFAM" id="SSF56752">
    <property type="entry name" value="D-aminoacid aminotransferase-like PLP-dependent enzymes"/>
    <property type="match status" value="1"/>
</dbReference>
<comment type="catalytic activity">
    <reaction evidence="11">
        <text>L-valine + 2-oxoglutarate = 3-methyl-2-oxobutanoate + L-glutamate</text>
        <dbReference type="Rhea" id="RHEA:24813"/>
        <dbReference type="ChEBI" id="CHEBI:11851"/>
        <dbReference type="ChEBI" id="CHEBI:16810"/>
        <dbReference type="ChEBI" id="CHEBI:29985"/>
        <dbReference type="ChEBI" id="CHEBI:57762"/>
        <dbReference type="EC" id="2.6.1.42"/>
    </reaction>
</comment>
<dbReference type="Gene3D" id="3.20.10.10">
    <property type="entry name" value="D-amino Acid Aminotransferase, subunit A, domain 2"/>
    <property type="match status" value="1"/>
</dbReference>
<protein>
    <recommendedName>
        <fullName evidence="8">Probable branched-chain-amino-acid aminotransferase</fullName>
        <ecNumber evidence="7">2.6.1.42</ecNumber>
    </recommendedName>
</protein>
<comment type="cofactor">
    <cofactor evidence="1">
        <name>pyridoxal 5'-phosphate</name>
        <dbReference type="ChEBI" id="CHEBI:597326"/>
    </cofactor>
</comment>
<name>A0A212QQN3_9PROT</name>
<comment type="similarity">
    <text evidence="6">Belongs to the class-IV pyridoxal-phosphate-dependent aminotransferase family.</text>
</comment>
<dbReference type="GO" id="GO:0008652">
    <property type="term" value="P:amino acid biosynthetic process"/>
    <property type="evidence" value="ECO:0007669"/>
    <property type="project" value="UniProtKB-ARBA"/>
</dbReference>
<evidence type="ECO:0000256" key="5">
    <source>
        <dbReference type="ARBA" id="ARBA00005072"/>
    </source>
</evidence>
<evidence type="ECO:0000256" key="12">
    <source>
        <dbReference type="ARBA" id="ARBA00048798"/>
    </source>
</evidence>
<sequence length="316" mass="35561">MTLSNERVAWFNGKFLPESQVLIPFRDRSWTGGDGCFDVTRTFNGRIFRLDEHITRLYRSLKYLRIDPGVSPAEMTRLSEEVFERNRHLLGPHEDYWVGQRISRGVDPCQDDHIDYHGPNVIVECRPIPYRQRARMFEDGIRIIVPSTRRTPPSSLTPRAKTHNYLNLIVASQEVSAIDPAAWAILLDINGNLCEGNGSNIFLVKDGQLFTPQERYVLPGISRGMVMDLAAKMGLGVREADLDLYDAYNAEEIFITSTSLCLCPAVSINGNKVGPEGQVWGPVATSLAKAYAEAVECDFVEQYLLHRENGGATRPF</sequence>
<evidence type="ECO:0000256" key="1">
    <source>
        <dbReference type="ARBA" id="ARBA00001933"/>
    </source>
</evidence>
<keyword evidence="14" id="KW-0032">Aminotransferase</keyword>
<dbReference type="OrthoDB" id="9805628at2"/>
<keyword evidence="9" id="KW-0663">Pyridoxal phosphate</keyword>
<comment type="catalytic activity">
    <reaction evidence="13">
        <text>L-leucine + 2-oxoglutarate = 4-methyl-2-oxopentanoate + L-glutamate</text>
        <dbReference type="Rhea" id="RHEA:18321"/>
        <dbReference type="ChEBI" id="CHEBI:16810"/>
        <dbReference type="ChEBI" id="CHEBI:17865"/>
        <dbReference type="ChEBI" id="CHEBI:29985"/>
        <dbReference type="ChEBI" id="CHEBI:57427"/>
        <dbReference type="EC" id="2.6.1.42"/>
    </reaction>
</comment>
<evidence type="ECO:0000256" key="6">
    <source>
        <dbReference type="ARBA" id="ARBA00009320"/>
    </source>
</evidence>
<dbReference type="AlphaFoldDB" id="A0A212QQN3"/>
<evidence type="ECO:0000256" key="13">
    <source>
        <dbReference type="ARBA" id="ARBA00049229"/>
    </source>
</evidence>
<evidence type="ECO:0000256" key="9">
    <source>
        <dbReference type="ARBA" id="ARBA00022898"/>
    </source>
</evidence>
<keyword evidence="15" id="KW-1185">Reference proteome</keyword>
<dbReference type="RefSeq" id="WP_088560162.1">
    <property type="nucleotide sequence ID" value="NZ_FYEH01000002.1"/>
</dbReference>
<dbReference type="InterPro" id="IPR050571">
    <property type="entry name" value="Class-IV_PLP-Dep_Aminotrnsfr"/>
</dbReference>
<proteinExistence type="inferred from homology"/>
<dbReference type="InterPro" id="IPR001544">
    <property type="entry name" value="Aminotrans_IV"/>
</dbReference>
<dbReference type="PANTHER" id="PTHR42743:SF11">
    <property type="entry name" value="AMINODEOXYCHORISMATE LYASE"/>
    <property type="match status" value="1"/>
</dbReference>
<dbReference type="InterPro" id="IPR036038">
    <property type="entry name" value="Aminotransferase-like"/>
</dbReference>
<dbReference type="InterPro" id="IPR043132">
    <property type="entry name" value="BCAT-like_C"/>
</dbReference>
<evidence type="ECO:0000313" key="14">
    <source>
        <dbReference type="EMBL" id="SNB61656.1"/>
    </source>
</evidence>
<organism evidence="14 15">
    <name type="scientific">Arboricoccus pini</name>
    <dbReference type="NCBI Taxonomy" id="1963835"/>
    <lineage>
        <taxon>Bacteria</taxon>
        <taxon>Pseudomonadati</taxon>
        <taxon>Pseudomonadota</taxon>
        <taxon>Alphaproteobacteria</taxon>
        <taxon>Geminicoccales</taxon>
        <taxon>Geminicoccaceae</taxon>
        <taxon>Arboricoccus</taxon>
    </lineage>
</organism>
<evidence type="ECO:0000256" key="4">
    <source>
        <dbReference type="ARBA" id="ARBA00004931"/>
    </source>
</evidence>
<gene>
    <name evidence="14" type="ORF">SAMN07250955_102322</name>
</gene>
<dbReference type="InterPro" id="IPR043131">
    <property type="entry name" value="BCAT-like_N"/>
</dbReference>
<evidence type="ECO:0000313" key="15">
    <source>
        <dbReference type="Proteomes" id="UP000197065"/>
    </source>
</evidence>
<keyword evidence="14" id="KW-0808">Transferase</keyword>
<dbReference type="Proteomes" id="UP000197065">
    <property type="component" value="Unassembled WGS sequence"/>
</dbReference>
<comment type="pathway">
    <text evidence="3">Amino-acid biosynthesis; L-isoleucine biosynthesis; L-isoleucine from 2-oxobutanoate: step 4/4.</text>
</comment>
<comment type="pathway">
    <text evidence="5">Amino-acid biosynthesis; L-leucine biosynthesis; L-leucine from 3-methyl-2-oxobutanoate: step 4/4.</text>
</comment>
<comment type="catalytic activity">
    <reaction evidence="12">
        <text>L-isoleucine + 2-oxoglutarate = (S)-3-methyl-2-oxopentanoate + L-glutamate</text>
        <dbReference type="Rhea" id="RHEA:24801"/>
        <dbReference type="ChEBI" id="CHEBI:16810"/>
        <dbReference type="ChEBI" id="CHEBI:29985"/>
        <dbReference type="ChEBI" id="CHEBI:35146"/>
        <dbReference type="ChEBI" id="CHEBI:58045"/>
        <dbReference type="EC" id="2.6.1.42"/>
    </reaction>
</comment>
<reference evidence="14 15" key="1">
    <citation type="submission" date="2017-06" db="EMBL/GenBank/DDBJ databases">
        <authorList>
            <person name="Kim H.J."/>
            <person name="Triplett B.A."/>
        </authorList>
    </citation>
    <scope>NUCLEOTIDE SEQUENCE [LARGE SCALE GENOMIC DNA]</scope>
    <source>
        <strain evidence="14 15">B29T1</strain>
    </source>
</reference>
<dbReference type="Pfam" id="PF01063">
    <property type="entry name" value="Aminotran_4"/>
    <property type="match status" value="1"/>
</dbReference>
<dbReference type="EC" id="2.6.1.42" evidence="7"/>
<evidence type="ECO:0000256" key="11">
    <source>
        <dbReference type="ARBA" id="ARBA00048212"/>
    </source>
</evidence>
<dbReference type="Gene3D" id="3.30.470.10">
    <property type="match status" value="1"/>
</dbReference>
<evidence type="ECO:0000256" key="3">
    <source>
        <dbReference type="ARBA" id="ARBA00004824"/>
    </source>
</evidence>
<keyword evidence="10" id="KW-0028">Amino-acid biosynthesis</keyword>
<dbReference type="FunFam" id="3.20.10.10:FF:000002">
    <property type="entry name" value="D-alanine aminotransferase"/>
    <property type="match status" value="1"/>
</dbReference>
<dbReference type="EMBL" id="FYEH01000002">
    <property type="protein sequence ID" value="SNB61656.1"/>
    <property type="molecule type" value="Genomic_DNA"/>
</dbReference>
<comment type="pathway">
    <text evidence="4">Amino-acid biosynthesis; L-valine biosynthesis; L-valine from pyruvate: step 4/4.</text>
</comment>
<accession>A0A212QQN3</accession>